<comment type="caution">
    <text evidence="1">The sequence shown here is derived from an EMBL/GenBank/DDBJ whole genome shotgun (WGS) entry which is preliminary data.</text>
</comment>
<evidence type="ECO:0000313" key="1">
    <source>
        <dbReference type="EMBL" id="GGF88071.1"/>
    </source>
</evidence>
<keyword evidence="2" id="KW-1185">Reference proteome</keyword>
<dbReference type="EMBL" id="BMGR01000001">
    <property type="protein sequence ID" value="GGF88071.1"/>
    <property type="molecule type" value="Genomic_DNA"/>
</dbReference>
<dbReference type="SUPFAM" id="SSF57783">
    <property type="entry name" value="Zinc beta-ribbon"/>
    <property type="match status" value="1"/>
</dbReference>
<reference evidence="1" key="1">
    <citation type="journal article" date="2014" name="Int. J. Syst. Evol. Microbiol.">
        <title>Complete genome sequence of Corynebacterium casei LMG S-19264T (=DSM 44701T), isolated from a smear-ripened cheese.</title>
        <authorList>
            <consortium name="US DOE Joint Genome Institute (JGI-PGF)"/>
            <person name="Walter F."/>
            <person name="Albersmeier A."/>
            <person name="Kalinowski J."/>
            <person name="Ruckert C."/>
        </authorList>
    </citation>
    <scope>NUCLEOTIDE SEQUENCE</scope>
    <source>
        <strain evidence="1">CGMCC 1.12987</strain>
    </source>
</reference>
<dbReference type="PANTHER" id="PTHR30313">
    <property type="entry name" value="DNA PRIMASE"/>
    <property type="match status" value="1"/>
</dbReference>
<name>A0A917FIZ9_9BACL</name>
<evidence type="ECO:0008006" key="3">
    <source>
        <dbReference type="Google" id="ProtNLM"/>
    </source>
</evidence>
<protein>
    <recommendedName>
        <fullName evidence="3">Toprim domain-containing protein</fullName>
    </recommendedName>
</protein>
<gene>
    <name evidence="1" type="ORF">GCM10010916_01720</name>
</gene>
<dbReference type="PANTHER" id="PTHR30313:SF2">
    <property type="entry name" value="DNA PRIMASE"/>
    <property type="match status" value="1"/>
</dbReference>
<dbReference type="Pfam" id="PF13155">
    <property type="entry name" value="Toprim_2"/>
    <property type="match status" value="1"/>
</dbReference>
<dbReference type="InterPro" id="IPR050219">
    <property type="entry name" value="DnaG_primase"/>
</dbReference>
<dbReference type="GO" id="GO:0006269">
    <property type="term" value="P:DNA replication, synthesis of primer"/>
    <property type="evidence" value="ECO:0007669"/>
    <property type="project" value="TreeGrafter"/>
</dbReference>
<dbReference type="GO" id="GO:0005737">
    <property type="term" value="C:cytoplasm"/>
    <property type="evidence" value="ECO:0007669"/>
    <property type="project" value="TreeGrafter"/>
</dbReference>
<accession>A0A917FIZ9</accession>
<sequence>MLTIRGPSGPAELDVDIRAELEDFPWIRPSWSGVKLIAASPFRYDRTPSFFVNLEHGGWADSGASDPEYSSGGFVKLLVFLRDETYEETCDYLHAKYGQAPDESAEITLKLPRLKPDVKRVTRISSAVLDRYKFRSPYLGGRGISEPVQRLMRIGYDKRRRAVTIPWFNPDGTLGNVKYRHVDSKTFWYESNSRPIREMLYAIDVIYRQNIRKCAIVEAEIDALTLMSAGIPAIATGGTAFTAAKRDLILRSPIEEITLYRDNDAAGRAWRNRIVAELGERIDVRLAVVPIAYKDVNEWANNVSNTEVISKKLCRKFERFQNFT</sequence>
<dbReference type="InterPro" id="IPR034154">
    <property type="entry name" value="TOPRIM_DnaG/twinkle"/>
</dbReference>
<dbReference type="CDD" id="cd01029">
    <property type="entry name" value="TOPRIM_primases"/>
    <property type="match status" value="1"/>
</dbReference>
<dbReference type="SUPFAM" id="SSF56731">
    <property type="entry name" value="DNA primase core"/>
    <property type="match status" value="1"/>
</dbReference>
<reference evidence="1" key="2">
    <citation type="submission" date="2020-09" db="EMBL/GenBank/DDBJ databases">
        <authorList>
            <person name="Sun Q."/>
            <person name="Zhou Y."/>
        </authorList>
    </citation>
    <scope>NUCLEOTIDE SEQUENCE</scope>
    <source>
        <strain evidence="1">CGMCC 1.12987</strain>
    </source>
</reference>
<dbReference type="RefSeq" id="WP_188528099.1">
    <property type="nucleotide sequence ID" value="NZ_BMGR01000001.1"/>
</dbReference>
<dbReference type="Gene3D" id="3.40.1360.10">
    <property type="match status" value="1"/>
</dbReference>
<dbReference type="AlphaFoldDB" id="A0A917FIZ9"/>
<proteinExistence type="predicted"/>
<organism evidence="1 2">
    <name type="scientific">Paenibacillus abyssi</name>
    <dbReference type="NCBI Taxonomy" id="1340531"/>
    <lineage>
        <taxon>Bacteria</taxon>
        <taxon>Bacillati</taxon>
        <taxon>Bacillota</taxon>
        <taxon>Bacilli</taxon>
        <taxon>Bacillales</taxon>
        <taxon>Paenibacillaceae</taxon>
        <taxon>Paenibacillus</taxon>
    </lineage>
</organism>
<evidence type="ECO:0000313" key="2">
    <source>
        <dbReference type="Proteomes" id="UP000644756"/>
    </source>
</evidence>
<dbReference type="Proteomes" id="UP000644756">
    <property type="component" value="Unassembled WGS sequence"/>
</dbReference>